<feature type="region of interest" description="Disordered" evidence="1">
    <location>
        <begin position="1"/>
        <end position="67"/>
    </location>
</feature>
<dbReference type="AlphaFoldDB" id="A0A1Q3CPU3"/>
<reference evidence="3" key="1">
    <citation type="submission" date="2016-04" db="EMBL/GenBank/DDBJ databases">
        <title>Cephalotus genome sequencing.</title>
        <authorList>
            <person name="Fukushima K."/>
            <person name="Hasebe M."/>
            <person name="Fang X."/>
        </authorList>
    </citation>
    <scope>NUCLEOTIDE SEQUENCE [LARGE SCALE GENOMIC DNA]</scope>
    <source>
        <strain evidence="3">cv. St1</strain>
    </source>
</reference>
<organism evidence="2 3">
    <name type="scientific">Cephalotus follicularis</name>
    <name type="common">Albany pitcher plant</name>
    <dbReference type="NCBI Taxonomy" id="3775"/>
    <lineage>
        <taxon>Eukaryota</taxon>
        <taxon>Viridiplantae</taxon>
        <taxon>Streptophyta</taxon>
        <taxon>Embryophyta</taxon>
        <taxon>Tracheophyta</taxon>
        <taxon>Spermatophyta</taxon>
        <taxon>Magnoliopsida</taxon>
        <taxon>eudicotyledons</taxon>
        <taxon>Gunneridae</taxon>
        <taxon>Pentapetalae</taxon>
        <taxon>rosids</taxon>
        <taxon>fabids</taxon>
        <taxon>Oxalidales</taxon>
        <taxon>Cephalotaceae</taxon>
        <taxon>Cephalotus</taxon>
    </lineage>
</organism>
<feature type="compositionally biased region" description="Polar residues" evidence="1">
    <location>
        <begin position="31"/>
        <end position="42"/>
    </location>
</feature>
<dbReference type="PANTHER" id="PTHR33670:SF17">
    <property type="entry name" value="ANTHER-SPECIFIC PROLINE-RICH PROTEIN APG"/>
    <property type="match status" value="1"/>
</dbReference>
<comment type="caution">
    <text evidence="2">The sequence shown here is derived from an EMBL/GenBank/DDBJ whole genome shotgun (WGS) entry which is preliminary data.</text>
</comment>
<evidence type="ECO:0000313" key="3">
    <source>
        <dbReference type="Proteomes" id="UP000187406"/>
    </source>
</evidence>
<evidence type="ECO:0000313" key="2">
    <source>
        <dbReference type="EMBL" id="GAV82185.1"/>
    </source>
</evidence>
<dbReference type="GO" id="GO:0016071">
    <property type="term" value="P:mRNA metabolic process"/>
    <property type="evidence" value="ECO:0007669"/>
    <property type="project" value="UniProtKB-ARBA"/>
</dbReference>
<sequence length="206" mass="22442">MGVAFLHPQDCLKNPLSKQPLISPPHMKNVRNPTLNGPNRAQQPKRRRRSPLRPNTTSPPPSRAMVAPKFPAKNLIMGQVKILKRGEELVNTAPDSPLKGEESIPMMPDLSKKGETPIVKKFGGFADLGSDLGSTDRLGPDPELMATQIRLTSNSNRVVGFYAGSACITSPPPSSLPLPAFFTKKCVSIKNNDATSDLIRMLRLDL</sequence>
<dbReference type="Pfam" id="PF15365">
    <property type="entry name" value="PNRC"/>
    <property type="match status" value="1"/>
</dbReference>
<dbReference type="OrthoDB" id="1113087at2759"/>
<dbReference type="Proteomes" id="UP000187406">
    <property type="component" value="Unassembled WGS sequence"/>
</dbReference>
<proteinExistence type="predicted"/>
<feature type="non-terminal residue" evidence="2">
    <location>
        <position position="206"/>
    </location>
</feature>
<dbReference type="EMBL" id="BDDD01002569">
    <property type="protein sequence ID" value="GAV82185.1"/>
    <property type="molecule type" value="Genomic_DNA"/>
</dbReference>
<dbReference type="InterPro" id="IPR028322">
    <property type="entry name" value="PNRC-like_rgn"/>
</dbReference>
<name>A0A1Q3CPU3_CEPFO</name>
<gene>
    <name evidence="2" type="ORF">CFOL_v3_25637</name>
</gene>
<dbReference type="FunCoup" id="A0A1Q3CPU3">
    <property type="interactions" value="147"/>
</dbReference>
<dbReference type="PANTHER" id="PTHR33670">
    <property type="entry name" value="SPLICING FACTOR, PROLINE- AND GLUTAMINE-RICH-LIKE"/>
    <property type="match status" value="1"/>
</dbReference>
<protein>
    <submittedName>
        <fullName evidence="2">Uncharacterized protein</fullName>
    </submittedName>
</protein>
<accession>A0A1Q3CPU3</accession>
<evidence type="ECO:0000256" key="1">
    <source>
        <dbReference type="SAM" id="MobiDB-lite"/>
    </source>
</evidence>
<keyword evidence="3" id="KW-1185">Reference proteome</keyword>
<dbReference type="InParanoid" id="A0A1Q3CPU3"/>